<evidence type="ECO:0000313" key="2">
    <source>
        <dbReference type="WBParaSite" id="Pan_g5249.t1"/>
    </source>
</evidence>
<reference evidence="1" key="1">
    <citation type="journal article" date="2013" name="Genetics">
        <title>The draft genome and transcriptome of Panagrellus redivivus are shaped by the harsh demands of a free-living lifestyle.</title>
        <authorList>
            <person name="Srinivasan J."/>
            <person name="Dillman A.R."/>
            <person name="Macchietto M.G."/>
            <person name="Heikkinen L."/>
            <person name="Lakso M."/>
            <person name="Fracchia K.M."/>
            <person name="Antoshechkin I."/>
            <person name="Mortazavi A."/>
            <person name="Wong G."/>
            <person name="Sternberg P.W."/>
        </authorList>
    </citation>
    <scope>NUCLEOTIDE SEQUENCE [LARGE SCALE GENOMIC DNA]</scope>
    <source>
        <strain evidence="1">MT8872</strain>
    </source>
</reference>
<proteinExistence type="predicted"/>
<dbReference type="WBParaSite" id="Pan_g5249.t1">
    <property type="protein sequence ID" value="Pan_g5249.t1"/>
    <property type="gene ID" value="Pan_g5249"/>
</dbReference>
<evidence type="ECO:0000313" key="1">
    <source>
        <dbReference type="Proteomes" id="UP000492821"/>
    </source>
</evidence>
<protein>
    <submittedName>
        <fullName evidence="2">Uncharacterized protein</fullName>
    </submittedName>
</protein>
<accession>A0A7E4ZZU0</accession>
<dbReference type="Proteomes" id="UP000492821">
    <property type="component" value="Unassembled WGS sequence"/>
</dbReference>
<dbReference type="AlphaFoldDB" id="A0A7E4ZZU0"/>
<sequence length="147" mass="16233">MSNDGFVDVDPKHPSDAFEIQKPVADSITPKRCVCSASPAAQMLFLNTVLGSPLLSGSCPSSKNVKFTDFGSCRWLLSDGCIIIDKGHNWILVRVLSPPYHTLPFVSAFRRTYPSKAVICPIPLPRCRFYDMPVAVKCFNDVKSNQP</sequence>
<name>A0A7E4ZZU0_PANRE</name>
<keyword evidence="1" id="KW-1185">Reference proteome</keyword>
<organism evidence="1 2">
    <name type="scientific">Panagrellus redivivus</name>
    <name type="common">Microworm</name>
    <dbReference type="NCBI Taxonomy" id="6233"/>
    <lineage>
        <taxon>Eukaryota</taxon>
        <taxon>Metazoa</taxon>
        <taxon>Ecdysozoa</taxon>
        <taxon>Nematoda</taxon>
        <taxon>Chromadorea</taxon>
        <taxon>Rhabditida</taxon>
        <taxon>Tylenchina</taxon>
        <taxon>Panagrolaimomorpha</taxon>
        <taxon>Panagrolaimoidea</taxon>
        <taxon>Panagrolaimidae</taxon>
        <taxon>Panagrellus</taxon>
    </lineage>
</organism>
<reference evidence="2" key="2">
    <citation type="submission" date="2020-10" db="UniProtKB">
        <authorList>
            <consortium name="WormBaseParasite"/>
        </authorList>
    </citation>
    <scope>IDENTIFICATION</scope>
</reference>